<accession>A0A7U7J3N5</accession>
<dbReference type="Pfam" id="PF07690">
    <property type="entry name" value="MFS_1"/>
    <property type="match status" value="1"/>
</dbReference>
<evidence type="ECO:0000256" key="3">
    <source>
        <dbReference type="ARBA" id="ARBA00022692"/>
    </source>
</evidence>
<dbReference type="InterPro" id="IPR036259">
    <property type="entry name" value="MFS_trans_sf"/>
</dbReference>
<keyword evidence="3 6" id="KW-0812">Transmembrane</keyword>
<dbReference type="EMBL" id="CBTK010000082">
    <property type="protein sequence ID" value="CDH44544.1"/>
    <property type="molecule type" value="Genomic_DNA"/>
</dbReference>
<dbReference type="OrthoDB" id="5291895at2"/>
<keyword evidence="4 6" id="KW-1133">Transmembrane helix</keyword>
<dbReference type="AlphaFoldDB" id="A0A7U7J3N5"/>
<comment type="caution">
    <text evidence="8">The sequence shown here is derived from an EMBL/GenBank/DDBJ whole genome shotgun (WGS) entry which is preliminary data.</text>
</comment>
<dbReference type="GO" id="GO:0022857">
    <property type="term" value="F:transmembrane transporter activity"/>
    <property type="evidence" value="ECO:0007669"/>
    <property type="project" value="InterPro"/>
</dbReference>
<feature type="transmembrane region" description="Helical" evidence="6">
    <location>
        <begin position="345"/>
        <end position="363"/>
    </location>
</feature>
<feature type="transmembrane region" description="Helical" evidence="6">
    <location>
        <begin position="113"/>
        <end position="134"/>
    </location>
</feature>
<evidence type="ECO:0000313" key="9">
    <source>
        <dbReference type="Proteomes" id="UP000019184"/>
    </source>
</evidence>
<feature type="transmembrane region" description="Helical" evidence="6">
    <location>
        <begin position="383"/>
        <end position="403"/>
    </location>
</feature>
<feature type="transmembrane region" description="Helical" evidence="6">
    <location>
        <begin position="12"/>
        <end position="31"/>
    </location>
</feature>
<keyword evidence="2" id="KW-1003">Cell membrane</keyword>
<evidence type="ECO:0000313" key="8">
    <source>
        <dbReference type="EMBL" id="CDH44544.1"/>
    </source>
</evidence>
<dbReference type="PROSITE" id="PS50850">
    <property type="entry name" value="MFS"/>
    <property type="match status" value="1"/>
</dbReference>
<organism evidence="8 9">
    <name type="scientific">Candidatus Contendobacter odensis Run_B_J11</name>
    <dbReference type="NCBI Taxonomy" id="1400861"/>
    <lineage>
        <taxon>Bacteria</taxon>
        <taxon>Pseudomonadati</taxon>
        <taxon>Pseudomonadota</taxon>
        <taxon>Gammaproteobacteria</taxon>
        <taxon>Candidatus Competibacteraceae</taxon>
        <taxon>Candidatus Contendibacter</taxon>
    </lineage>
</organism>
<dbReference type="PANTHER" id="PTHR43124:SF3">
    <property type="entry name" value="CHLORAMPHENICOL EFFLUX PUMP RV0191"/>
    <property type="match status" value="1"/>
</dbReference>
<feature type="transmembrane region" description="Helical" evidence="6">
    <location>
        <begin position="171"/>
        <end position="190"/>
    </location>
</feature>
<feature type="transmembrane region" description="Helical" evidence="6">
    <location>
        <begin position="140"/>
        <end position="159"/>
    </location>
</feature>
<dbReference type="InterPro" id="IPR011701">
    <property type="entry name" value="MFS"/>
</dbReference>
<dbReference type="Proteomes" id="UP000019184">
    <property type="component" value="Unassembled WGS sequence"/>
</dbReference>
<dbReference type="SUPFAM" id="SSF103473">
    <property type="entry name" value="MFS general substrate transporter"/>
    <property type="match status" value="1"/>
</dbReference>
<protein>
    <submittedName>
        <fullName evidence="8">Permease of the major facilitator superfamily</fullName>
    </submittedName>
</protein>
<feature type="domain" description="Major facilitator superfamily (MFS) profile" evidence="7">
    <location>
        <begin position="16"/>
        <end position="408"/>
    </location>
</feature>
<dbReference type="RefSeq" id="WP_034431723.1">
    <property type="nucleotide sequence ID" value="NZ_CBTK010000082.1"/>
</dbReference>
<sequence length="408" mass="43595">MTGSPALSSSAILVRVFLPFAAGYFLSYLYRTINAVLSPHLAADLRLDAGDLGLLTSVYFLTFAAFQLPLGLLLDRFGPRRVEATLLLFAAAGAGLFAFSANRIELLVGRGLIGLGVSACLMASLKAFVLWFPVTRLPVVNGWILAAGGLGALAATTPVEMALKLTDWRGVFAGLAVLSFMAAAALFLAVPERSSGGPVGDWREQWRGLVDIYCSPVFWRIAPSSVLSQATFLAIQGLWAGPWLRDVAGLDKVAAAGILFWIAAAMVAGFLSIGQLAYRLSRRAVPPLAVTAVGMALFMGVQLALLFKLGPILLLWVLFGFIGTVGTLSYAILTQAFPPTLAGRVNTALNVLVFVVAFTGQWGMGAIINHWPVVGNGYAESGYQWAFGLALMAQLVTWVWLLLGWRRK</sequence>
<feature type="transmembrane region" description="Helical" evidence="6">
    <location>
        <begin position="84"/>
        <end position="101"/>
    </location>
</feature>
<dbReference type="InterPro" id="IPR020846">
    <property type="entry name" value="MFS_dom"/>
</dbReference>
<gene>
    <name evidence="8" type="ORF">BN874_1720010</name>
</gene>
<feature type="transmembrane region" description="Helical" evidence="6">
    <location>
        <begin position="313"/>
        <end position="333"/>
    </location>
</feature>
<keyword evidence="9" id="KW-1185">Reference proteome</keyword>
<feature type="transmembrane region" description="Helical" evidence="6">
    <location>
        <begin position="253"/>
        <end position="273"/>
    </location>
</feature>
<evidence type="ECO:0000256" key="5">
    <source>
        <dbReference type="ARBA" id="ARBA00023136"/>
    </source>
</evidence>
<feature type="transmembrane region" description="Helical" evidence="6">
    <location>
        <begin position="285"/>
        <end position="307"/>
    </location>
</feature>
<evidence type="ECO:0000256" key="1">
    <source>
        <dbReference type="ARBA" id="ARBA00004651"/>
    </source>
</evidence>
<evidence type="ECO:0000256" key="2">
    <source>
        <dbReference type="ARBA" id="ARBA00022475"/>
    </source>
</evidence>
<evidence type="ECO:0000259" key="7">
    <source>
        <dbReference type="PROSITE" id="PS50850"/>
    </source>
</evidence>
<dbReference type="PANTHER" id="PTHR43124">
    <property type="entry name" value="PURINE EFFLUX PUMP PBUE"/>
    <property type="match status" value="1"/>
</dbReference>
<dbReference type="GO" id="GO:0005886">
    <property type="term" value="C:plasma membrane"/>
    <property type="evidence" value="ECO:0007669"/>
    <property type="project" value="UniProtKB-SubCell"/>
</dbReference>
<evidence type="ECO:0000256" key="6">
    <source>
        <dbReference type="SAM" id="Phobius"/>
    </source>
</evidence>
<keyword evidence="5 6" id="KW-0472">Membrane</keyword>
<name>A0A7U7J3N5_9GAMM</name>
<dbReference type="InterPro" id="IPR050189">
    <property type="entry name" value="MFS_Efflux_Transporters"/>
</dbReference>
<dbReference type="Gene3D" id="1.20.1250.20">
    <property type="entry name" value="MFS general substrate transporter like domains"/>
    <property type="match status" value="2"/>
</dbReference>
<comment type="subcellular location">
    <subcellularLocation>
        <location evidence="1">Cell membrane</location>
        <topology evidence="1">Multi-pass membrane protein</topology>
    </subcellularLocation>
</comment>
<proteinExistence type="predicted"/>
<evidence type="ECO:0000256" key="4">
    <source>
        <dbReference type="ARBA" id="ARBA00022989"/>
    </source>
</evidence>
<reference evidence="8 9" key="1">
    <citation type="journal article" date="2014" name="ISME J.">
        <title>Candidatus Competibacter-lineage genomes retrieved from metagenomes reveal functional metabolic diversity.</title>
        <authorList>
            <person name="McIlroy S.J."/>
            <person name="Albertsen M."/>
            <person name="Andresen E.K."/>
            <person name="Saunders A.M."/>
            <person name="Kristiansen R."/>
            <person name="Stokholm-Bjerregaard M."/>
            <person name="Nielsen K.L."/>
            <person name="Nielsen P.H."/>
        </authorList>
    </citation>
    <scope>NUCLEOTIDE SEQUENCE [LARGE SCALE GENOMIC DNA]</scope>
    <source>
        <strain evidence="8 9">Run_B_J11</strain>
    </source>
</reference>
<feature type="transmembrane region" description="Helical" evidence="6">
    <location>
        <begin position="52"/>
        <end position="72"/>
    </location>
</feature>